<dbReference type="AlphaFoldDB" id="M7TGV9"/>
<accession>M7TGV9</accession>
<dbReference type="PANTHER" id="PTHR43918:SF4">
    <property type="entry name" value="CARBOXYLIC ESTER HYDROLASE"/>
    <property type="match status" value="1"/>
</dbReference>
<evidence type="ECO:0000256" key="1">
    <source>
        <dbReference type="ARBA" id="ARBA00005964"/>
    </source>
</evidence>
<dbReference type="eggNOG" id="KOG4389">
    <property type="taxonomic scope" value="Eukaryota"/>
</dbReference>
<dbReference type="Proteomes" id="UP000012174">
    <property type="component" value="Unassembled WGS sequence"/>
</dbReference>
<evidence type="ECO:0000259" key="3">
    <source>
        <dbReference type="Pfam" id="PF00135"/>
    </source>
</evidence>
<dbReference type="PROSITE" id="PS00941">
    <property type="entry name" value="CARBOXYLESTERASE_B_2"/>
    <property type="match status" value="1"/>
</dbReference>
<dbReference type="KEGG" id="ela:UCREL1_3848"/>
<dbReference type="OrthoDB" id="408631at2759"/>
<feature type="domain" description="Carboxylesterase type B" evidence="3">
    <location>
        <begin position="7"/>
        <end position="421"/>
    </location>
</feature>
<keyword evidence="2" id="KW-0378">Hydrolase</keyword>
<dbReference type="GO" id="GO:0052689">
    <property type="term" value="F:carboxylic ester hydrolase activity"/>
    <property type="evidence" value="ECO:0007669"/>
    <property type="project" value="TreeGrafter"/>
</dbReference>
<evidence type="ECO:0000256" key="2">
    <source>
        <dbReference type="ARBA" id="ARBA00022801"/>
    </source>
</evidence>
<name>M7TGV9_EUTLA</name>
<dbReference type="PANTHER" id="PTHR43918">
    <property type="entry name" value="ACETYLCHOLINESTERASE"/>
    <property type="match status" value="1"/>
</dbReference>
<dbReference type="InterPro" id="IPR029058">
    <property type="entry name" value="AB_hydrolase_fold"/>
</dbReference>
<dbReference type="InterPro" id="IPR002018">
    <property type="entry name" value="CarbesteraseB"/>
</dbReference>
<comment type="similarity">
    <text evidence="1">Belongs to the type-B carboxylesterase/lipase family.</text>
</comment>
<sequence>MEPNERFRVDEDCLYLNIFAPSNVSDTSKLPVMYFVQGGGFQSNSNANFNGSDLSLFGNIIVVQVNYRVGPFGFLQSQEVMDNGSLNIGLRDQIQGLNWLKANVAAFGGDPDHIVAVGDSAGATSILLLMMAFAESDPAPIKGAIMESASVATIRSLEQGQEQYNCLVNATGCDGMPDTIACLRSVSAAALQTEECQFNPHLDGDLIKESMLDAFAAGNYLKIPTIAGTCNDEGTKNVPQDTNTTAQALEFMQNAAFNSLSNSSLSILAQTYLAPDPPAPVFPNSGPLWRPLANAMGDIRAHCITSRLQNAITDQSTAPTWNYRYAVLDPEDEADGFGAWHTVELNGVFGPNNTDGAPPSSYFTSNAPIVPLTMSYWASFIKTLDPNRLRLDGAPEWTPWTGNQGRQRLRFRTNDTNMETMDEAQMQNCEMVNPMINVLERPPEDSAVQVQLSRPNLPAATSAGNGNESAEADIALQDWGASPRVGWGPLIGVMVVAVFMA</sequence>
<dbReference type="ESTHER" id="eutla-m7tgv9">
    <property type="family name" value="Fungal_carboxylesterase_lipase"/>
</dbReference>
<dbReference type="Gene3D" id="3.40.50.1820">
    <property type="entry name" value="alpha/beta hydrolase"/>
    <property type="match status" value="1"/>
</dbReference>
<proteinExistence type="inferred from homology"/>
<reference evidence="5" key="1">
    <citation type="journal article" date="2013" name="Genome Announc.">
        <title>Draft genome sequence of the grapevine dieback fungus Eutypa lata UCR-EL1.</title>
        <authorList>
            <person name="Blanco-Ulate B."/>
            <person name="Rolshausen P.E."/>
            <person name="Cantu D."/>
        </authorList>
    </citation>
    <scope>NUCLEOTIDE SEQUENCE [LARGE SCALE GENOMIC DNA]</scope>
    <source>
        <strain evidence="5">UCR-EL1</strain>
    </source>
</reference>
<dbReference type="EMBL" id="KB706127">
    <property type="protein sequence ID" value="EMR69166.1"/>
    <property type="molecule type" value="Genomic_DNA"/>
</dbReference>
<organism evidence="4 5">
    <name type="scientific">Eutypa lata (strain UCR-EL1)</name>
    <name type="common">Grapevine dieback disease fungus</name>
    <name type="synonym">Eutypa armeniacae</name>
    <dbReference type="NCBI Taxonomy" id="1287681"/>
    <lineage>
        <taxon>Eukaryota</taxon>
        <taxon>Fungi</taxon>
        <taxon>Dikarya</taxon>
        <taxon>Ascomycota</taxon>
        <taxon>Pezizomycotina</taxon>
        <taxon>Sordariomycetes</taxon>
        <taxon>Xylariomycetidae</taxon>
        <taxon>Xylariales</taxon>
        <taxon>Diatrypaceae</taxon>
        <taxon>Eutypa</taxon>
    </lineage>
</organism>
<dbReference type="HOGENOM" id="CLU_006586_10_7_1"/>
<dbReference type="InterPro" id="IPR050654">
    <property type="entry name" value="AChE-related_enzymes"/>
</dbReference>
<dbReference type="Pfam" id="PF00135">
    <property type="entry name" value="COesterase"/>
    <property type="match status" value="1"/>
</dbReference>
<evidence type="ECO:0000313" key="4">
    <source>
        <dbReference type="EMBL" id="EMR69166.1"/>
    </source>
</evidence>
<dbReference type="SUPFAM" id="SSF53474">
    <property type="entry name" value="alpha/beta-Hydrolases"/>
    <property type="match status" value="1"/>
</dbReference>
<keyword evidence="5" id="KW-1185">Reference proteome</keyword>
<dbReference type="InterPro" id="IPR019819">
    <property type="entry name" value="Carboxylesterase_B_CS"/>
</dbReference>
<gene>
    <name evidence="4" type="ORF">UCREL1_3848</name>
</gene>
<protein>
    <submittedName>
        <fullName evidence="4">Putative para-nitrobenzyl esterase protein</fullName>
    </submittedName>
</protein>
<evidence type="ECO:0000313" key="5">
    <source>
        <dbReference type="Proteomes" id="UP000012174"/>
    </source>
</evidence>